<sequence length="198" mass="21386">MGSRGWKPVIVALSAAIATVLPMSTAQADYPGNSDSFGTTFVDGDGVLTDDFGDHFDELGNSLCQGCGESSNTDIVMLWQSILVAEHHLNFSEVDGDFGPRTKAATVKWQQSRGLLADGMVGDATWSRADDRLVWVGSTGSTVRYKSAGDFGFVELHRGDSDKYRDGGAYHLHKVMQGDGVDVYTGSTRIFHRVKTIS</sequence>
<feature type="domain" description="Peptidoglycan binding-like" evidence="2">
    <location>
        <begin position="92"/>
        <end position="127"/>
    </location>
</feature>
<feature type="chain" id="PRO_5046543173" evidence="1">
    <location>
        <begin position="29"/>
        <end position="198"/>
    </location>
</feature>
<evidence type="ECO:0000313" key="3">
    <source>
        <dbReference type="EMBL" id="MBM9620880.1"/>
    </source>
</evidence>
<dbReference type="Gene3D" id="1.10.101.10">
    <property type="entry name" value="PGBD-like superfamily/PGBD"/>
    <property type="match status" value="1"/>
</dbReference>
<accession>A0ABS2UW06</accession>
<organism evidence="3 4">
    <name type="scientific">Streptomyces zhihengii</name>
    <dbReference type="NCBI Taxonomy" id="1818004"/>
    <lineage>
        <taxon>Bacteria</taxon>
        <taxon>Bacillati</taxon>
        <taxon>Actinomycetota</taxon>
        <taxon>Actinomycetes</taxon>
        <taxon>Kitasatosporales</taxon>
        <taxon>Streptomycetaceae</taxon>
        <taxon>Streptomyces</taxon>
    </lineage>
</organism>
<feature type="signal peptide" evidence="1">
    <location>
        <begin position="1"/>
        <end position="28"/>
    </location>
</feature>
<evidence type="ECO:0000256" key="1">
    <source>
        <dbReference type="SAM" id="SignalP"/>
    </source>
</evidence>
<name>A0ABS2UW06_9ACTN</name>
<evidence type="ECO:0000313" key="4">
    <source>
        <dbReference type="Proteomes" id="UP000664109"/>
    </source>
</evidence>
<reference evidence="3 4" key="1">
    <citation type="journal article" date="2016" name="Arch. Microbiol.">
        <title>Streptomyces zhihengii sp. nov., isolated from rhizospheric soil of Psammosilene tunicoides.</title>
        <authorList>
            <person name="Huang M.J."/>
            <person name="Fei J.J."/>
            <person name="Salam N."/>
            <person name="Kim C.J."/>
            <person name="Hozzein W.N."/>
            <person name="Xiao M."/>
            <person name="Huang H.Q."/>
            <person name="Li W.J."/>
        </authorList>
    </citation>
    <scope>NUCLEOTIDE SEQUENCE [LARGE SCALE GENOMIC DNA]</scope>
    <source>
        <strain evidence="3 4">YIM T102</strain>
    </source>
</reference>
<dbReference type="SUPFAM" id="SSF47090">
    <property type="entry name" value="PGBD-like"/>
    <property type="match status" value="1"/>
</dbReference>
<keyword evidence="4" id="KW-1185">Reference proteome</keyword>
<dbReference type="InterPro" id="IPR036365">
    <property type="entry name" value="PGBD-like_sf"/>
</dbReference>
<comment type="caution">
    <text evidence="3">The sequence shown here is derived from an EMBL/GenBank/DDBJ whole genome shotgun (WGS) entry which is preliminary data.</text>
</comment>
<gene>
    <name evidence="3" type="ORF">JE024_19495</name>
</gene>
<keyword evidence="1" id="KW-0732">Signal</keyword>
<proteinExistence type="predicted"/>
<dbReference type="RefSeq" id="WP_205374808.1">
    <property type="nucleotide sequence ID" value="NZ_JAFEJA010000001.1"/>
</dbReference>
<protein>
    <submittedName>
        <fullName evidence="3">Peptidoglycan-binding protein</fullName>
    </submittedName>
</protein>
<dbReference type="Pfam" id="PF01471">
    <property type="entry name" value="PG_binding_1"/>
    <property type="match status" value="1"/>
</dbReference>
<dbReference type="InterPro" id="IPR002477">
    <property type="entry name" value="Peptidoglycan-bd-like"/>
</dbReference>
<dbReference type="EMBL" id="JAFEJA010000001">
    <property type="protein sequence ID" value="MBM9620880.1"/>
    <property type="molecule type" value="Genomic_DNA"/>
</dbReference>
<dbReference type="Proteomes" id="UP000664109">
    <property type="component" value="Unassembled WGS sequence"/>
</dbReference>
<evidence type="ECO:0000259" key="2">
    <source>
        <dbReference type="Pfam" id="PF01471"/>
    </source>
</evidence>
<dbReference type="InterPro" id="IPR036366">
    <property type="entry name" value="PGBDSf"/>
</dbReference>